<organism evidence="2 3">
    <name type="scientific">Pseudomonas ogarae (strain DSM 112162 / CECT 30235 / F113)</name>
    <dbReference type="NCBI Taxonomy" id="1114970"/>
    <lineage>
        <taxon>Bacteria</taxon>
        <taxon>Pseudomonadati</taxon>
        <taxon>Pseudomonadota</taxon>
        <taxon>Gammaproteobacteria</taxon>
        <taxon>Pseudomonadales</taxon>
        <taxon>Pseudomonadaceae</taxon>
        <taxon>Pseudomonas</taxon>
    </lineage>
</organism>
<dbReference type="Proteomes" id="UP000235315">
    <property type="component" value="Chromosome"/>
</dbReference>
<protein>
    <submittedName>
        <fullName evidence="2">Uncharacterized protein</fullName>
    </submittedName>
</protein>
<gene>
    <name evidence="2" type="ORF">C1C98_23565</name>
</gene>
<dbReference type="EMBL" id="CP025738">
    <property type="protein sequence ID" value="AUO49863.1"/>
    <property type="molecule type" value="Genomic_DNA"/>
</dbReference>
<proteinExistence type="predicted"/>
<evidence type="ECO:0000313" key="3">
    <source>
        <dbReference type="Proteomes" id="UP000235315"/>
    </source>
</evidence>
<feature type="region of interest" description="Disordered" evidence="1">
    <location>
        <begin position="1"/>
        <end position="31"/>
    </location>
</feature>
<sequence length="661" mass="71629">MAGSDKKQQLTSNETGSGGAEPFDVQDPVVSPPPLNGFPLGLIRRQDLDTGLTTTITTWDGGPVPTGYTEYFRLQWARADSNEWETFEEHAVESLTGNDPWEPLEFHIPPSFLLDPEHQGPFDLRYEHVNYLGVPATSGRTLIYIDNTPPHGSLSPEIMIFTVTLPITDATFSTNPYVEATIPPWTGDQSDVSIAFGWIKGVLPEDPNAIDMIGPQLIDPAGSRVVRIPKDKFTAAGDGLCCGGYVLLDKAGNISPLSKYELMSVALDPWPLPPLDEPTAADATGGELLRSDIVDGNVLVNVPHVTNGKETDTVVVKWKTREITPGTPLGSNPTGGINIPVPWTVLWAEYGSTTTGVVDTPVSYTVLRGVEPFASDVATVRCNFSSTGPINPDPLPGNGLLEMVTVVGDSDVDNELVANDENKPVSAKIELVAPLVDGDTYQVLWNGTPNGPARVIDVANDSAGDTIEIPLDWDVIRGEGPNAAMPVWYVLTNAAHANPQEPEQRTDVKIDFLTQALPEAIPQHTNTNDIVTCLSLRWDAGNTTFGIRYLIPPSRYLQEGDEVVVEWKAYTDYSNPVEVASAYKTATFSNITQEQANNGIIWLIEPYDRHILPTWLKPTPMGKGEVSYTITGKPYTQTPTNTKVALSQGETSCDLPPGPNP</sequence>
<evidence type="ECO:0000256" key="1">
    <source>
        <dbReference type="SAM" id="MobiDB-lite"/>
    </source>
</evidence>
<accession>A0ABM6R8N3</accession>
<name>A0ABM6R8N3_PSEO1</name>
<evidence type="ECO:0000313" key="2">
    <source>
        <dbReference type="EMBL" id="AUO49863.1"/>
    </source>
</evidence>
<reference evidence="2 3" key="1">
    <citation type="submission" date="2018-01" db="EMBL/GenBank/DDBJ databases">
        <title>Tropical forage species Digitaria eriantha prevents oxidative stress under low temperature conditions by the incorporation of polyhydroxybutyrate-producing endophytic bacteria.</title>
        <authorList>
            <person name="Stritzler M."/>
            <person name="Ayub N."/>
        </authorList>
    </citation>
    <scope>NUCLEOTIDE SEQUENCE [LARGE SCALE GENOMIC DNA]</scope>
    <source>
        <strain evidence="2 3">FR1</strain>
    </source>
</reference>
<keyword evidence="3" id="KW-1185">Reference proteome</keyword>
<dbReference type="RefSeq" id="WP_014339731.1">
    <property type="nucleotide sequence ID" value="NC_016830.1"/>
</dbReference>